<evidence type="ECO:0008006" key="3">
    <source>
        <dbReference type="Google" id="ProtNLM"/>
    </source>
</evidence>
<dbReference type="SUPFAM" id="SSF160059">
    <property type="entry name" value="PriA/YqbF domain"/>
    <property type="match status" value="1"/>
</dbReference>
<evidence type="ECO:0000313" key="2">
    <source>
        <dbReference type="Proteomes" id="UP001380822"/>
    </source>
</evidence>
<comment type="caution">
    <text evidence="1">The sequence shown here is derived from an EMBL/GenBank/DDBJ whole genome shotgun (WGS) entry which is preliminary data.</text>
</comment>
<sequence length="122" mass="12303">MDDLTRLKGIGKAGAKALADAGLTTFAAVAASYGSRPEGLAASVDWAEVVTDAAGLSAANVLAGQPDAPAGPALIITGPKRGRWRAGRHFGPQAVTIRLTDLTGDEIAALRADPALTVEEAV</sequence>
<organism evidence="1 2">
    <name type="scientific">Pannonibacter anstelovis</name>
    <dbReference type="NCBI Taxonomy" id="3121537"/>
    <lineage>
        <taxon>Bacteria</taxon>
        <taxon>Pseudomonadati</taxon>
        <taxon>Pseudomonadota</taxon>
        <taxon>Alphaproteobacteria</taxon>
        <taxon>Hyphomicrobiales</taxon>
        <taxon>Stappiaceae</taxon>
        <taxon>Pannonibacter</taxon>
    </lineage>
</organism>
<dbReference type="Gene3D" id="1.10.150.20">
    <property type="entry name" value="5' to 3' exonuclease, C-terminal subdomain"/>
    <property type="match status" value="1"/>
</dbReference>
<proteinExistence type="predicted"/>
<dbReference type="RefSeq" id="WP_334252415.1">
    <property type="nucleotide sequence ID" value="NZ_JBAKBE010000011.1"/>
</dbReference>
<protein>
    <recommendedName>
        <fullName evidence="3">Helix-hairpin-helix domain-containing protein</fullName>
    </recommendedName>
</protein>
<gene>
    <name evidence="1" type="ORF">V6L76_17345</name>
</gene>
<dbReference type="EMBL" id="JBAKBE010000011">
    <property type="protein sequence ID" value="MEH0098031.1"/>
    <property type="molecule type" value="Genomic_DNA"/>
</dbReference>
<keyword evidence="2" id="KW-1185">Reference proteome</keyword>
<reference evidence="1 2" key="1">
    <citation type="submission" date="2024-02" db="EMBL/GenBank/DDBJ databases">
        <title>A new putative Pannonibacter species isolated from two cases of bloodstream infections in paediatric patients.</title>
        <authorList>
            <person name="Castellana S."/>
            <person name="De Laurentiis V."/>
            <person name="Grassi M."/>
            <person name="De Leonardis F."/>
            <person name="Mosca A."/>
            <person name="De Carlo C."/>
            <person name="Sparapano E."/>
            <person name="Ronga L."/>
            <person name="Santacroce L."/>
            <person name="Chironna M."/>
            <person name="De Robertis A."/>
            <person name="Bianco A."/>
            <person name="Del Sambro L."/>
            <person name="Capozzi L."/>
            <person name="Parisi A."/>
        </authorList>
    </citation>
    <scope>NUCLEOTIDE SEQUENCE [LARGE SCALE GENOMIC DNA]</scope>
    <source>
        <strain evidence="1 2">Pt2</strain>
    </source>
</reference>
<accession>A0ABU7ZS34</accession>
<evidence type="ECO:0000313" key="1">
    <source>
        <dbReference type="EMBL" id="MEH0098031.1"/>
    </source>
</evidence>
<dbReference type="Proteomes" id="UP001380822">
    <property type="component" value="Unassembled WGS sequence"/>
</dbReference>
<name>A0ABU7ZS34_9HYPH</name>